<gene>
    <name evidence="1" type="ORF">FA10DRAFT_201626</name>
</gene>
<organism evidence="1 2">
    <name type="scientific">Acaromyces ingoldii</name>
    <dbReference type="NCBI Taxonomy" id="215250"/>
    <lineage>
        <taxon>Eukaryota</taxon>
        <taxon>Fungi</taxon>
        <taxon>Dikarya</taxon>
        <taxon>Basidiomycota</taxon>
        <taxon>Ustilaginomycotina</taxon>
        <taxon>Exobasidiomycetes</taxon>
        <taxon>Exobasidiales</taxon>
        <taxon>Cryptobasidiaceae</taxon>
        <taxon>Acaromyces</taxon>
    </lineage>
</organism>
<dbReference type="EMBL" id="KZ819642">
    <property type="protein sequence ID" value="PWN86868.1"/>
    <property type="molecule type" value="Genomic_DNA"/>
</dbReference>
<proteinExistence type="predicted"/>
<dbReference type="AlphaFoldDB" id="A0A316YDX2"/>
<protein>
    <submittedName>
        <fullName evidence="1">Uncharacterized protein</fullName>
    </submittedName>
</protein>
<keyword evidence="2" id="KW-1185">Reference proteome</keyword>
<name>A0A316YDX2_9BASI</name>
<dbReference type="RefSeq" id="XP_025374066.1">
    <property type="nucleotide sequence ID" value="XM_025518450.1"/>
</dbReference>
<accession>A0A316YDX2</accession>
<reference evidence="1 2" key="1">
    <citation type="journal article" date="2018" name="Mol. Biol. Evol.">
        <title>Broad Genomic Sampling Reveals a Smut Pathogenic Ancestry of the Fungal Clade Ustilaginomycotina.</title>
        <authorList>
            <person name="Kijpornyongpan T."/>
            <person name="Mondo S.J."/>
            <person name="Barry K."/>
            <person name="Sandor L."/>
            <person name="Lee J."/>
            <person name="Lipzen A."/>
            <person name="Pangilinan J."/>
            <person name="LaButti K."/>
            <person name="Hainaut M."/>
            <person name="Henrissat B."/>
            <person name="Grigoriev I.V."/>
            <person name="Spatafora J.W."/>
            <person name="Aime M.C."/>
        </authorList>
    </citation>
    <scope>NUCLEOTIDE SEQUENCE [LARGE SCALE GENOMIC DNA]</scope>
    <source>
        <strain evidence="1 2">MCA 4198</strain>
    </source>
</reference>
<evidence type="ECO:0000313" key="1">
    <source>
        <dbReference type="EMBL" id="PWN86868.1"/>
    </source>
</evidence>
<dbReference type="GeneID" id="37040366"/>
<sequence length="334" mass="37897">MLSDATGRACIARSNTFAFGDPSQSATQAAEVLKLAEALEKLPIQERVTVSPSTAISPHISLETFKSIQHLTGVVVNPSTLPDTACPLSDFTGQGDDWFLRIASTCFEMGQRHANEALRDPIQSSRFPNSFSYDGALGRYGEILLEGMDAAKKWLVEHGVKLTVKAVRDRAEHVKSKMGDRRYRSRWHLCVGNVYPQGVLVDRLDPSRCYGLSEEGRETQLMLMDRMYPLARFAFTTKLTQAQFQEWLFEPYQRGFSASCNASVDGDWQWQKDKERFDLHLHAIHLDYFLYWVNFRNAESVKRIEARLIEEDSEVLPDVFAPFRKLVENSSSSS</sequence>
<dbReference type="OrthoDB" id="10526562at2759"/>
<dbReference type="InParanoid" id="A0A316YDX2"/>
<dbReference type="Proteomes" id="UP000245768">
    <property type="component" value="Unassembled WGS sequence"/>
</dbReference>
<evidence type="ECO:0000313" key="2">
    <source>
        <dbReference type="Proteomes" id="UP000245768"/>
    </source>
</evidence>